<accession>A0A2I0WE82</accession>
<name>A0A2I0WE82_9ASPA</name>
<gene>
    <name evidence="1" type="ORF">MA16_Dca022703</name>
</gene>
<keyword evidence="2" id="KW-1185">Reference proteome</keyword>
<dbReference type="AlphaFoldDB" id="A0A2I0WE82"/>
<dbReference type="Proteomes" id="UP000233837">
    <property type="component" value="Unassembled WGS sequence"/>
</dbReference>
<reference evidence="1 2" key="1">
    <citation type="journal article" date="2016" name="Sci. Rep.">
        <title>The Dendrobium catenatum Lindl. genome sequence provides insights into polysaccharide synthase, floral development and adaptive evolution.</title>
        <authorList>
            <person name="Zhang G.Q."/>
            <person name="Xu Q."/>
            <person name="Bian C."/>
            <person name="Tsai W.C."/>
            <person name="Yeh C.M."/>
            <person name="Liu K.W."/>
            <person name="Yoshida K."/>
            <person name="Zhang L.S."/>
            <person name="Chang S.B."/>
            <person name="Chen F."/>
            <person name="Shi Y."/>
            <person name="Su Y.Y."/>
            <person name="Zhang Y.Q."/>
            <person name="Chen L.J."/>
            <person name="Yin Y."/>
            <person name="Lin M."/>
            <person name="Huang H."/>
            <person name="Deng H."/>
            <person name="Wang Z.W."/>
            <person name="Zhu S.L."/>
            <person name="Zhao X."/>
            <person name="Deng C."/>
            <person name="Niu S.C."/>
            <person name="Huang J."/>
            <person name="Wang M."/>
            <person name="Liu G.H."/>
            <person name="Yang H.J."/>
            <person name="Xiao X.J."/>
            <person name="Hsiao Y.Y."/>
            <person name="Wu W.L."/>
            <person name="Chen Y.Y."/>
            <person name="Mitsuda N."/>
            <person name="Ohme-Takagi M."/>
            <person name="Luo Y.B."/>
            <person name="Van de Peer Y."/>
            <person name="Liu Z.J."/>
        </authorList>
    </citation>
    <scope>NUCLEOTIDE SEQUENCE [LARGE SCALE GENOMIC DNA]</scope>
    <source>
        <tissue evidence="1">The whole plant</tissue>
    </source>
</reference>
<evidence type="ECO:0000313" key="1">
    <source>
        <dbReference type="EMBL" id="PKU73960.1"/>
    </source>
</evidence>
<organism evidence="1 2">
    <name type="scientific">Dendrobium catenatum</name>
    <dbReference type="NCBI Taxonomy" id="906689"/>
    <lineage>
        <taxon>Eukaryota</taxon>
        <taxon>Viridiplantae</taxon>
        <taxon>Streptophyta</taxon>
        <taxon>Embryophyta</taxon>
        <taxon>Tracheophyta</taxon>
        <taxon>Spermatophyta</taxon>
        <taxon>Magnoliopsida</taxon>
        <taxon>Liliopsida</taxon>
        <taxon>Asparagales</taxon>
        <taxon>Orchidaceae</taxon>
        <taxon>Epidendroideae</taxon>
        <taxon>Malaxideae</taxon>
        <taxon>Dendrobiinae</taxon>
        <taxon>Dendrobium</taxon>
    </lineage>
</organism>
<protein>
    <submittedName>
        <fullName evidence="1">Uncharacterized protein</fullName>
    </submittedName>
</protein>
<proteinExistence type="predicted"/>
<sequence>MIPTDMLESTDIQHKLPKILGFKKSNFESPQVMESNKGIKELKLVFNLTKLVHQTAIIQTGIEGNLEFQTPQTLEAVEETFVSMDISNNSEKLNFQIPQELEAVMEEVEKEQVAVLTPSRAENNSEKPTYNDILRDCFSNSKSPSSTISLKFNKTIFLKDKKGPSLELFSSKPKLFKELQGLGPVKDQTRRRIADHKVKNIWRSSSQNLSVI</sequence>
<evidence type="ECO:0000313" key="2">
    <source>
        <dbReference type="Proteomes" id="UP000233837"/>
    </source>
</evidence>
<reference evidence="1 2" key="2">
    <citation type="journal article" date="2017" name="Nature">
        <title>The Apostasia genome and the evolution of orchids.</title>
        <authorList>
            <person name="Zhang G.Q."/>
            <person name="Liu K.W."/>
            <person name="Li Z."/>
            <person name="Lohaus R."/>
            <person name="Hsiao Y.Y."/>
            <person name="Niu S.C."/>
            <person name="Wang J.Y."/>
            <person name="Lin Y.C."/>
            <person name="Xu Q."/>
            <person name="Chen L.J."/>
            <person name="Yoshida K."/>
            <person name="Fujiwara S."/>
            <person name="Wang Z.W."/>
            <person name="Zhang Y.Q."/>
            <person name="Mitsuda N."/>
            <person name="Wang M."/>
            <person name="Liu G.H."/>
            <person name="Pecoraro L."/>
            <person name="Huang H.X."/>
            <person name="Xiao X.J."/>
            <person name="Lin M."/>
            <person name="Wu X.Y."/>
            <person name="Wu W.L."/>
            <person name="Chen Y.Y."/>
            <person name="Chang S.B."/>
            <person name="Sakamoto S."/>
            <person name="Ohme-Takagi M."/>
            <person name="Yagi M."/>
            <person name="Zeng S.J."/>
            <person name="Shen C.Y."/>
            <person name="Yeh C.M."/>
            <person name="Luo Y.B."/>
            <person name="Tsai W.C."/>
            <person name="Van de Peer Y."/>
            <person name="Liu Z.J."/>
        </authorList>
    </citation>
    <scope>NUCLEOTIDE SEQUENCE [LARGE SCALE GENOMIC DNA]</scope>
    <source>
        <tissue evidence="1">The whole plant</tissue>
    </source>
</reference>
<dbReference type="EMBL" id="KZ502704">
    <property type="protein sequence ID" value="PKU73960.1"/>
    <property type="molecule type" value="Genomic_DNA"/>
</dbReference>